<accession>A0AAU7CYD6</accession>
<organism evidence="2">
    <name type="scientific">Edaphobacter paludis</name>
    <dbReference type="NCBI Taxonomy" id="3035702"/>
    <lineage>
        <taxon>Bacteria</taxon>
        <taxon>Pseudomonadati</taxon>
        <taxon>Acidobacteriota</taxon>
        <taxon>Terriglobia</taxon>
        <taxon>Terriglobales</taxon>
        <taxon>Acidobacteriaceae</taxon>
        <taxon>Edaphobacter</taxon>
    </lineage>
</organism>
<dbReference type="PROSITE" id="PS51257">
    <property type="entry name" value="PROKAR_LIPOPROTEIN"/>
    <property type="match status" value="1"/>
</dbReference>
<protein>
    <submittedName>
        <fullName evidence="2">Sugar phosphate isomerase/epimerase</fullName>
    </submittedName>
</protein>
<dbReference type="KEGG" id="epl:P4G45_01425"/>
<dbReference type="PROSITE" id="PS51318">
    <property type="entry name" value="TAT"/>
    <property type="match status" value="1"/>
</dbReference>
<keyword evidence="2" id="KW-0413">Isomerase</keyword>
<proteinExistence type="predicted"/>
<dbReference type="EMBL" id="CP121194">
    <property type="protein sequence ID" value="XBH10409.1"/>
    <property type="molecule type" value="Genomic_DNA"/>
</dbReference>
<evidence type="ECO:0000259" key="1">
    <source>
        <dbReference type="Pfam" id="PF01261"/>
    </source>
</evidence>
<dbReference type="Pfam" id="PF01261">
    <property type="entry name" value="AP_endonuc_2"/>
    <property type="match status" value="1"/>
</dbReference>
<accession>A0AAU7D7Y0</accession>
<dbReference type="GO" id="GO:0016853">
    <property type="term" value="F:isomerase activity"/>
    <property type="evidence" value="ECO:0007669"/>
    <property type="project" value="UniProtKB-KW"/>
</dbReference>
<feature type="domain" description="Xylose isomerase-like TIM barrel" evidence="1">
    <location>
        <begin position="57"/>
        <end position="301"/>
    </location>
</feature>
<dbReference type="InterPro" id="IPR006311">
    <property type="entry name" value="TAT_signal"/>
</dbReference>
<dbReference type="InterPro" id="IPR050312">
    <property type="entry name" value="IolE/XylAMocC-like"/>
</dbReference>
<dbReference type="RefSeq" id="WP_348267916.1">
    <property type="nucleotide sequence ID" value="NZ_CP121194.1"/>
</dbReference>
<dbReference type="Gene3D" id="3.20.20.150">
    <property type="entry name" value="Divalent-metal-dependent TIM barrel enzymes"/>
    <property type="match status" value="1"/>
</dbReference>
<dbReference type="NCBIfam" id="TIGR01409">
    <property type="entry name" value="TAT_signal_seq"/>
    <property type="match status" value="1"/>
</dbReference>
<gene>
    <name evidence="2" type="ORF">P4G45_01425</name>
    <name evidence="3" type="ORF">P8936_01395</name>
</gene>
<sequence>MEGFSRRNFIAGAGAAAAAACAAKPLFAMVPKSPFKISVISDEISPDFDHACSVISKDFGLQWVEIRSMWGKGLHDLSDDQLAEAQKILAKYNLGVTDMASPLFKVGWPGAPQSKFGSKHDFGSNDNFKQQDDLLTKYIALAKRFKTDKIRCFDFWRLDDVKPYRAAIDNKLQETAEVCGKHGVLLVLENEMECNTASGPEAARALAAVPSRHFGLNWDPGNAVMLGELDAFPKGWDLLPKHRILHCHVKNAIKGPDGKIVWSPVDKGFIDWAAQFRALKNSGYRGAVSLETHWHGAPTHEESTRISWAGMKKELQDSGTL</sequence>
<reference evidence="2" key="1">
    <citation type="submission" date="2023-03" db="EMBL/GenBank/DDBJ databases">
        <title>Edaphobacter sp.</title>
        <authorList>
            <person name="Huber K.J."/>
            <person name="Papendorf J."/>
            <person name="Pilke C."/>
            <person name="Bunk B."/>
            <person name="Sproeer C."/>
            <person name="Pester M."/>
        </authorList>
    </citation>
    <scope>NUCLEOTIDE SEQUENCE</scope>
    <source>
        <strain evidence="2">DSM 109919</strain>
        <strain evidence="3">DSM 109920</strain>
    </source>
</reference>
<dbReference type="InterPro" id="IPR019546">
    <property type="entry name" value="TAT_signal_bac_arc"/>
</dbReference>
<dbReference type="AlphaFoldDB" id="A0AAU7CYD6"/>
<name>A0AAU7CYD6_9BACT</name>
<evidence type="ECO:0000313" key="2">
    <source>
        <dbReference type="EMBL" id="XBH10409.1"/>
    </source>
</evidence>
<dbReference type="PANTHER" id="PTHR12110:SF41">
    <property type="entry name" value="INOSOSE DEHYDRATASE"/>
    <property type="match status" value="1"/>
</dbReference>
<dbReference type="InterPro" id="IPR036237">
    <property type="entry name" value="Xyl_isomerase-like_sf"/>
</dbReference>
<dbReference type="EMBL" id="CP121195">
    <property type="protein sequence ID" value="XBH13838.1"/>
    <property type="molecule type" value="Genomic_DNA"/>
</dbReference>
<dbReference type="InterPro" id="IPR013022">
    <property type="entry name" value="Xyl_isomerase-like_TIM-brl"/>
</dbReference>
<dbReference type="PANTHER" id="PTHR12110">
    <property type="entry name" value="HYDROXYPYRUVATE ISOMERASE"/>
    <property type="match status" value="1"/>
</dbReference>
<dbReference type="SUPFAM" id="SSF51658">
    <property type="entry name" value="Xylose isomerase-like"/>
    <property type="match status" value="1"/>
</dbReference>
<evidence type="ECO:0000313" key="3">
    <source>
        <dbReference type="EMBL" id="XBH13838.1"/>
    </source>
</evidence>